<feature type="domain" description="Response regulatory" evidence="16">
    <location>
        <begin position="511"/>
        <end position="628"/>
    </location>
</feature>
<dbReference type="InterPro" id="IPR001789">
    <property type="entry name" value="Sig_transdc_resp-reg_receiver"/>
</dbReference>
<dbReference type="InterPro" id="IPR003594">
    <property type="entry name" value="HATPase_dom"/>
</dbReference>
<feature type="coiled-coil region" evidence="13">
    <location>
        <begin position="221"/>
        <end position="255"/>
    </location>
</feature>
<dbReference type="GO" id="GO:0005524">
    <property type="term" value="F:ATP binding"/>
    <property type="evidence" value="ECO:0007669"/>
    <property type="project" value="UniProtKB-KW"/>
</dbReference>
<dbReference type="Gene3D" id="3.40.50.2300">
    <property type="match status" value="1"/>
</dbReference>
<comment type="subunit">
    <text evidence="10">At low DSF concentrations, interacts with RpfF.</text>
</comment>
<dbReference type="InterPro" id="IPR005467">
    <property type="entry name" value="His_kinase_dom"/>
</dbReference>
<dbReference type="SMART" id="SM00448">
    <property type="entry name" value="REC"/>
    <property type="match status" value="1"/>
</dbReference>
<dbReference type="SUPFAM" id="SSF52172">
    <property type="entry name" value="CheY-like"/>
    <property type="match status" value="1"/>
</dbReference>
<evidence type="ECO:0000259" key="17">
    <source>
        <dbReference type="PROSITE" id="PS50885"/>
    </source>
</evidence>
<keyword evidence="14" id="KW-1133">Transmembrane helix</keyword>
<dbReference type="PROSITE" id="PS50110">
    <property type="entry name" value="RESPONSE_REGULATORY"/>
    <property type="match status" value="1"/>
</dbReference>
<keyword evidence="8" id="KW-0067">ATP-binding</keyword>
<dbReference type="AlphaFoldDB" id="A0A4R6X0P0"/>
<evidence type="ECO:0000256" key="9">
    <source>
        <dbReference type="ARBA" id="ARBA00023012"/>
    </source>
</evidence>
<organism evidence="18 19">
    <name type="scientific">Dongia mobilis</name>
    <dbReference type="NCBI Taxonomy" id="578943"/>
    <lineage>
        <taxon>Bacteria</taxon>
        <taxon>Pseudomonadati</taxon>
        <taxon>Pseudomonadota</taxon>
        <taxon>Alphaproteobacteria</taxon>
        <taxon>Rhodospirillales</taxon>
        <taxon>Dongiaceae</taxon>
        <taxon>Dongia</taxon>
    </lineage>
</organism>
<evidence type="ECO:0000256" key="6">
    <source>
        <dbReference type="ARBA" id="ARBA00022741"/>
    </source>
</evidence>
<evidence type="ECO:0000313" key="19">
    <source>
        <dbReference type="Proteomes" id="UP000295783"/>
    </source>
</evidence>
<comment type="caution">
    <text evidence="18">The sequence shown here is derived from an EMBL/GenBank/DDBJ whole genome shotgun (WGS) entry which is preliminary data.</text>
</comment>
<keyword evidence="13" id="KW-0175">Coiled coil</keyword>
<dbReference type="PANTHER" id="PTHR45339">
    <property type="entry name" value="HYBRID SIGNAL TRANSDUCTION HISTIDINE KINASE J"/>
    <property type="match status" value="1"/>
</dbReference>
<dbReference type="Pfam" id="PF00672">
    <property type="entry name" value="HAMP"/>
    <property type="match status" value="1"/>
</dbReference>
<dbReference type="InterPro" id="IPR011006">
    <property type="entry name" value="CheY-like_superfamily"/>
</dbReference>
<evidence type="ECO:0000256" key="5">
    <source>
        <dbReference type="ARBA" id="ARBA00022679"/>
    </source>
</evidence>
<protein>
    <recommendedName>
        <fullName evidence="11">Sensory/regulatory protein RpfC</fullName>
        <ecNumber evidence="3">2.7.13.3</ecNumber>
    </recommendedName>
</protein>
<feature type="domain" description="Histidine kinase" evidence="15">
    <location>
        <begin position="262"/>
        <end position="483"/>
    </location>
</feature>
<dbReference type="FunFam" id="3.30.565.10:FF:000010">
    <property type="entry name" value="Sensor histidine kinase RcsC"/>
    <property type="match status" value="1"/>
</dbReference>
<keyword evidence="4 12" id="KW-0597">Phosphoprotein</keyword>
<dbReference type="SMART" id="SM00304">
    <property type="entry name" value="HAMP"/>
    <property type="match status" value="1"/>
</dbReference>
<name>A0A4R6X0P0_9PROT</name>
<dbReference type="Pfam" id="PF00512">
    <property type="entry name" value="HisKA"/>
    <property type="match status" value="1"/>
</dbReference>
<feature type="domain" description="HAMP" evidence="17">
    <location>
        <begin position="170"/>
        <end position="223"/>
    </location>
</feature>
<dbReference type="InterPro" id="IPR003660">
    <property type="entry name" value="HAMP_dom"/>
</dbReference>
<dbReference type="Gene3D" id="1.10.8.500">
    <property type="entry name" value="HAMP domain in histidine kinase"/>
    <property type="match status" value="1"/>
</dbReference>
<dbReference type="PROSITE" id="PS50109">
    <property type="entry name" value="HIS_KIN"/>
    <property type="match status" value="1"/>
</dbReference>
<dbReference type="CDD" id="cd06225">
    <property type="entry name" value="HAMP"/>
    <property type="match status" value="1"/>
</dbReference>
<dbReference type="Pfam" id="PF02518">
    <property type="entry name" value="HATPase_c"/>
    <property type="match status" value="1"/>
</dbReference>
<keyword evidence="14" id="KW-0472">Membrane</keyword>
<dbReference type="PRINTS" id="PR00344">
    <property type="entry name" value="BCTRLSENSOR"/>
</dbReference>
<feature type="transmembrane region" description="Helical" evidence="14">
    <location>
        <begin position="155"/>
        <end position="173"/>
    </location>
</feature>
<feature type="transmembrane region" description="Helical" evidence="14">
    <location>
        <begin position="12"/>
        <end position="32"/>
    </location>
</feature>
<dbReference type="InterPro" id="IPR004358">
    <property type="entry name" value="Sig_transdc_His_kin-like_C"/>
</dbReference>
<dbReference type="PROSITE" id="PS50885">
    <property type="entry name" value="HAMP"/>
    <property type="match status" value="1"/>
</dbReference>
<keyword evidence="6" id="KW-0547">Nucleotide-binding</keyword>
<dbReference type="Gene3D" id="3.30.565.10">
    <property type="entry name" value="Histidine kinase-like ATPase, C-terminal domain"/>
    <property type="match status" value="1"/>
</dbReference>
<comment type="catalytic activity">
    <reaction evidence="1">
        <text>ATP + protein L-histidine = ADP + protein N-phospho-L-histidine.</text>
        <dbReference type="EC" id="2.7.13.3"/>
    </reaction>
</comment>
<dbReference type="SUPFAM" id="SSF47384">
    <property type="entry name" value="Homodimeric domain of signal transducing histidine kinase"/>
    <property type="match status" value="1"/>
</dbReference>
<evidence type="ECO:0000256" key="10">
    <source>
        <dbReference type="ARBA" id="ARBA00064003"/>
    </source>
</evidence>
<keyword evidence="9" id="KW-0902">Two-component regulatory system</keyword>
<dbReference type="PANTHER" id="PTHR45339:SF3">
    <property type="entry name" value="HISTIDINE KINASE"/>
    <property type="match status" value="1"/>
</dbReference>
<proteinExistence type="predicted"/>
<keyword evidence="7 18" id="KW-0418">Kinase</keyword>
<keyword evidence="14" id="KW-0812">Transmembrane</keyword>
<gene>
    <name evidence="18" type="ORF">A8950_0564</name>
</gene>
<accession>A0A4R6X0P0</accession>
<dbReference type="CDD" id="cd17546">
    <property type="entry name" value="REC_hyHK_CKI1_RcsC-like"/>
    <property type="match status" value="1"/>
</dbReference>
<evidence type="ECO:0000256" key="8">
    <source>
        <dbReference type="ARBA" id="ARBA00022840"/>
    </source>
</evidence>
<evidence type="ECO:0000256" key="14">
    <source>
        <dbReference type="SAM" id="Phobius"/>
    </source>
</evidence>
<dbReference type="Proteomes" id="UP000295783">
    <property type="component" value="Unassembled WGS sequence"/>
</dbReference>
<dbReference type="OrthoDB" id="7346568at2"/>
<dbReference type="FunFam" id="1.10.287.130:FF:000002">
    <property type="entry name" value="Two-component osmosensing histidine kinase"/>
    <property type="match status" value="1"/>
</dbReference>
<dbReference type="InterPro" id="IPR036097">
    <property type="entry name" value="HisK_dim/P_sf"/>
</dbReference>
<dbReference type="GO" id="GO:0000155">
    <property type="term" value="F:phosphorelay sensor kinase activity"/>
    <property type="evidence" value="ECO:0007669"/>
    <property type="project" value="InterPro"/>
</dbReference>
<evidence type="ECO:0000313" key="18">
    <source>
        <dbReference type="EMBL" id="TDQ84018.1"/>
    </source>
</evidence>
<evidence type="ECO:0000256" key="3">
    <source>
        <dbReference type="ARBA" id="ARBA00012438"/>
    </source>
</evidence>
<comment type="subcellular location">
    <subcellularLocation>
        <location evidence="2">Membrane</location>
    </subcellularLocation>
</comment>
<dbReference type="SUPFAM" id="SSF158472">
    <property type="entry name" value="HAMP domain-like"/>
    <property type="match status" value="1"/>
</dbReference>
<dbReference type="SMART" id="SM00388">
    <property type="entry name" value="HisKA"/>
    <property type="match status" value="1"/>
</dbReference>
<evidence type="ECO:0000256" key="2">
    <source>
        <dbReference type="ARBA" id="ARBA00004370"/>
    </source>
</evidence>
<evidence type="ECO:0000256" key="12">
    <source>
        <dbReference type="PROSITE-ProRule" id="PRU00169"/>
    </source>
</evidence>
<dbReference type="CDD" id="cd16922">
    <property type="entry name" value="HATPase_EvgS-ArcB-TorS-like"/>
    <property type="match status" value="1"/>
</dbReference>
<keyword evidence="5" id="KW-0808">Transferase</keyword>
<evidence type="ECO:0000256" key="7">
    <source>
        <dbReference type="ARBA" id="ARBA00022777"/>
    </source>
</evidence>
<dbReference type="RefSeq" id="WP_133612083.1">
    <property type="nucleotide sequence ID" value="NZ_SNYW01000006.1"/>
</dbReference>
<evidence type="ECO:0000256" key="13">
    <source>
        <dbReference type="SAM" id="Coils"/>
    </source>
</evidence>
<dbReference type="SUPFAM" id="SSF55874">
    <property type="entry name" value="ATPase domain of HSP90 chaperone/DNA topoisomerase II/histidine kinase"/>
    <property type="match status" value="1"/>
</dbReference>
<evidence type="ECO:0000256" key="4">
    <source>
        <dbReference type="ARBA" id="ARBA00022553"/>
    </source>
</evidence>
<keyword evidence="19" id="KW-1185">Reference proteome</keyword>
<sequence>MQQRWKGIGLKARVVMALAVAILAIQAIYVLIEERRFEGQLSRDFQATADNLALLYAGAVANSVWEYDRDAAEAQLQAMRVINGFAEATIRETDGQMFVTVSAAPEDGEDPGRLTSSADILIDGRAIGEITVALSLTPLAAAQAQHLRTLITTNGAIAAALLGLTLLALHLATRPLDRMTLLMQRFSTGELDSNVPYTERSDEIGRMARALEVFRDNAVERRIAEENLQRRSRELAEANELLLRARDAADKANRTKSDFLASMSHEIRTPMNGVIGMVHLLKNSPLTPDQHDKLSTLESSAKGLLSLLDDILDISKIEAGRLDLNLAPFSMHDLIADLVALWRPSALSKKLSLDFEIDRQVPPVLIGDSSRIGQVLANFLGNAVKFTHQGGIRLKVAATPLAGGRHAVTFAVLDSGIGIAPEVQPRLFQKFSQADASMTRRYGGTGLGLAICRELTQLMGGEVGVQSEPGKGSTFWMRLELQVADELVASRDELDMADRSLLRQVGTRKLSLLVAEDNVINQKVICALLEAAGHTTALAADGNEAVAAVQHSRFDAVLMDVQMPKMDGIMATRQIRSLGGTYADLPIIALTANAMTGDRERYLAAGMNDYVSKPIEPEKLSLALRRCCGGDVATLPGSSAPQGRTDASAEQQSALADLLTRI</sequence>
<dbReference type="Gene3D" id="1.10.287.130">
    <property type="match status" value="1"/>
</dbReference>
<evidence type="ECO:0000256" key="1">
    <source>
        <dbReference type="ARBA" id="ARBA00000085"/>
    </source>
</evidence>
<reference evidence="18 19" key="1">
    <citation type="submission" date="2019-03" db="EMBL/GenBank/DDBJ databases">
        <title>Genomic Encyclopedia of Type Strains, Phase III (KMG-III): the genomes of soil and plant-associated and newly described type strains.</title>
        <authorList>
            <person name="Whitman W."/>
        </authorList>
    </citation>
    <scope>NUCLEOTIDE SEQUENCE [LARGE SCALE GENOMIC DNA]</scope>
    <source>
        <strain evidence="18 19">CGMCC 1.7660</strain>
    </source>
</reference>
<dbReference type="InterPro" id="IPR003661">
    <property type="entry name" value="HisK_dim/P_dom"/>
</dbReference>
<dbReference type="EMBL" id="SNYW01000006">
    <property type="protein sequence ID" value="TDQ84018.1"/>
    <property type="molecule type" value="Genomic_DNA"/>
</dbReference>
<evidence type="ECO:0000256" key="11">
    <source>
        <dbReference type="ARBA" id="ARBA00068150"/>
    </source>
</evidence>
<dbReference type="GO" id="GO:0016020">
    <property type="term" value="C:membrane"/>
    <property type="evidence" value="ECO:0007669"/>
    <property type="project" value="UniProtKB-SubCell"/>
</dbReference>
<dbReference type="SMART" id="SM00387">
    <property type="entry name" value="HATPase_c"/>
    <property type="match status" value="1"/>
</dbReference>
<dbReference type="EC" id="2.7.13.3" evidence="3"/>
<dbReference type="InterPro" id="IPR036890">
    <property type="entry name" value="HATPase_C_sf"/>
</dbReference>
<dbReference type="Pfam" id="PF00072">
    <property type="entry name" value="Response_reg"/>
    <property type="match status" value="1"/>
</dbReference>
<evidence type="ECO:0000259" key="16">
    <source>
        <dbReference type="PROSITE" id="PS50110"/>
    </source>
</evidence>
<dbReference type="CDD" id="cd00082">
    <property type="entry name" value="HisKA"/>
    <property type="match status" value="1"/>
</dbReference>
<feature type="modified residue" description="4-aspartylphosphate" evidence="12">
    <location>
        <position position="560"/>
    </location>
</feature>
<evidence type="ECO:0000259" key="15">
    <source>
        <dbReference type="PROSITE" id="PS50109"/>
    </source>
</evidence>